<feature type="region of interest" description="Disordered" evidence="1">
    <location>
        <begin position="184"/>
        <end position="207"/>
    </location>
</feature>
<accession>A0A379C9P1</accession>
<dbReference type="GO" id="GO:0006270">
    <property type="term" value="P:DNA replication initiation"/>
    <property type="evidence" value="ECO:0007669"/>
    <property type="project" value="InterPro"/>
</dbReference>
<dbReference type="InterPro" id="IPR009731">
    <property type="entry name" value="P-like"/>
</dbReference>
<dbReference type="Proteomes" id="UP000255417">
    <property type="component" value="Unassembled WGS sequence"/>
</dbReference>
<proteinExistence type="predicted"/>
<dbReference type="EMBL" id="UGTA01000001">
    <property type="protein sequence ID" value="SUB58981.1"/>
    <property type="molecule type" value="Genomic_DNA"/>
</dbReference>
<sequence>MKTFNSLDLATLQTASMPVENHQPKNVASPEMAVATKVLFNELRGAFPAWRNAFKTKDEYNNFRKVWLETLLEENITPEQLQAGLRQAKLSESPFFPSVGMFIKWCREQGYSNYGLPSEDELLNRIQSFMAFGMYEVNRFKFKSDAEYWLITDLYCKNKSKGWTELQLKKEIKLALKKMAEKMERGEAIPEPQTTLPKKEKPPMPRERSLEWIRSIRKGLKK</sequence>
<evidence type="ECO:0000256" key="1">
    <source>
        <dbReference type="SAM" id="MobiDB-lite"/>
    </source>
</evidence>
<evidence type="ECO:0000313" key="2">
    <source>
        <dbReference type="EMBL" id="SUB58981.1"/>
    </source>
</evidence>
<gene>
    <name evidence="2" type="ORF">NCTC12872_00952</name>
</gene>
<keyword evidence="3" id="KW-1185">Reference proteome</keyword>
<dbReference type="OrthoDB" id="5675790at2"/>
<reference evidence="2 3" key="1">
    <citation type="submission" date="2018-06" db="EMBL/GenBank/DDBJ databases">
        <authorList>
            <consortium name="Pathogen Informatics"/>
            <person name="Doyle S."/>
        </authorList>
    </citation>
    <scope>NUCLEOTIDE SEQUENCE [LARGE SCALE GENOMIC DNA]</scope>
    <source>
        <strain evidence="2 3">NCTC12872</strain>
    </source>
</reference>
<organism evidence="2 3">
    <name type="scientific">Phocoenobacter uteri</name>
    <dbReference type="NCBI Taxonomy" id="146806"/>
    <lineage>
        <taxon>Bacteria</taxon>
        <taxon>Pseudomonadati</taxon>
        <taxon>Pseudomonadota</taxon>
        <taxon>Gammaproteobacteria</taxon>
        <taxon>Pasteurellales</taxon>
        <taxon>Pasteurellaceae</taxon>
        <taxon>Phocoenobacter</taxon>
    </lineage>
</organism>
<dbReference type="RefSeq" id="WP_115315482.1">
    <property type="nucleotide sequence ID" value="NZ_LWIF01000001.1"/>
</dbReference>
<dbReference type="Pfam" id="PF06992">
    <property type="entry name" value="Phage_lambda_P"/>
    <property type="match status" value="1"/>
</dbReference>
<dbReference type="AlphaFoldDB" id="A0A379C9P1"/>
<name>A0A379C9P1_9PAST</name>
<protein>
    <submittedName>
        <fullName evidence="2">Replication protein P</fullName>
    </submittedName>
</protein>
<feature type="compositionally biased region" description="Basic and acidic residues" evidence="1">
    <location>
        <begin position="197"/>
        <end position="207"/>
    </location>
</feature>
<evidence type="ECO:0000313" key="3">
    <source>
        <dbReference type="Proteomes" id="UP000255417"/>
    </source>
</evidence>